<organism evidence="1 2">
    <name type="scientific">Sporosarcina ureilytica</name>
    <dbReference type="NCBI Taxonomy" id="298596"/>
    <lineage>
        <taxon>Bacteria</taxon>
        <taxon>Bacillati</taxon>
        <taxon>Bacillota</taxon>
        <taxon>Bacilli</taxon>
        <taxon>Bacillales</taxon>
        <taxon>Caryophanaceae</taxon>
        <taxon>Sporosarcina</taxon>
    </lineage>
</organism>
<dbReference type="AlphaFoldDB" id="A0A1D8JFB8"/>
<dbReference type="RefSeq" id="WP_075527538.1">
    <property type="nucleotide sequence ID" value="NZ_CP017560.1"/>
</dbReference>
<keyword evidence="2" id="KW-1185">Reference proteome</keyword>
<evidence type="ECO:0000313" key="1">
    <source>
        <dbReference type="EMBL" id="AOV07407.1"/>
    </source>
</evidence>
<accession>A0A1D8JFB8</accession>
<proteinExistence type="predicted"/>
<dbReference type="KEGG" id="surl:BI350_07555"/>
<protein>
    <submittedName>
        <fullName evidence="1">Uncharacterized protein</fullName>
    </submittedName>
</protein>
<reference evidence="1 2" key="1">
    <citation type="submission" date="2016-09" db="EMBL/GenBank/DDBJ databases">
        <title>Complete genome sequence of the Lysinibacillus sphaericus LMG 22257, a specie of Bacillus with ureolytic activity that can effectively biodeposit calcium carbonate.</title>
        <authorList>
            <person name="Yan W."/>
        </authorList>
    </citation>
    <scope>NUCLEOTIDE SEQUENCE [LARGE SCALE GENOMIC DNA]</scope>
    <source>
        <strain evidence="1 2">LMG 22257</strain>
    </source>
</reference>
<name>A0A1D8JFB8_9BACL</name>
<sequence>MNNNKEMAMELAKIFIQKENVIPISTMSSVDSNSFVYKIDDNTYTFFEILSHFLDAVNKFEKYK</sequence>
<dbReference type="EMBL" id="CP017560">
    <property type="protein sequence ID" value="AOV07407.1"/>
    <property type="molecule type" value="Genomic_DNA"/>
</dbReference>
<dbReference type="Proteomes" id="UP000185746">
    <property type="component" value="Chromosome"/>
</dbReference>
<gene>
    <name evidence="1" type="ORF">BI350_07555</name>
</gene>
<evidence type="ECO:0000313" key="2">
    <source>
        <dbReference type="Proteomes" id="UP000185746"/>
    </source>
</evidence>